<sequence length="135" mass="15220">MKRIVVLLTIILLAVSCSKDESSSKSNDSINPPEWIHGTWRAEDGYGSTTLTGLKFTSDDLILDMGSSELSHKAQLQQYSQISEITVDEEISNSEYSLRIDYVQGISINYAFNRIDEITIYWTSTGYGNLELKKQ</sequence>
<dbReference type="OrthoDB" id="1151192at2"/>
<dbReference type="Proteomes" id="UP000315131">
    <property type="component" value="Unassembled WGS sequence"/>
</dbReference>
<proteinExistence type="predicted"/>
<dbReference type="AlphaFoldDB" id="A0A550I7J1"/>
<keyword evidence="2" id="KW-1185">Reference proteome</keyword>
<name>A0A550I7J1_9FLAO</name>
<organism evidence="1 2">
    <name type="scientific">Christiangramia sabulilitoris</name>
    <dbReference type="NCBI Taxonomy" id="2583991"/>
    <lineage>
        <taxon>Bacteria</taxon>
        <taxon>Pseudomonadati</taxon>
        <taxon>Bacteroidota</taxon>
        <taxon>Flavobacteriia</taxon>
        <taxon>Flavobacteriales</taxon>
        <taxon>Flavobacteriaceae</taxon>
        <taxon>Christiangramia</taxon>
    </lineage>
</organism>
<protein>
    <submittedName>
        <fullName evidence="1">Uncharacterized protein</fullName>
    </submittedName>
</protein>
<gene>
    <name evidence="1" type="ORF">FGM01_03365</name>
</gene>
<evidence type="ECO:0000313" key="1">
    <source>
        <dbReference type="EMBL" id="TRO66942.1"/>
    </source>
</evidence>
<accession>A0A550I7J1</accession>
<dbReference type="RefSeq" id="WP_143409721.1">
    <property type="nucleotide sequence ID" value="NZ_VHSF01000001.1"/>
</dbReference>
<dbReference type="PROSITE" id="PS51257">
    <property type="entry name" value="PROKAR_LIPOPROTEIN"/>
    <property type="match status" value="1"/>
</dbReference>
<comment type="caution">
    <text evidence="1">The sequence shown here is derived from an EMBL/GenBank/DDBJ whole genome shotgun (WGS) entry which is preliminary data.</text>
</comment>
<dbReference type="EMBL" id="VHSF01000001">
    <property type="protein sequence ID" value="TRO66942.1"/>
    <property type="molecule type" value="Genomic_DNA"/>
</dbReference>
<evidence type="ECO:0000313" key="2">
    <source>
        <dbReference type="Proteomes" id="UP000315131"/>
    </source>
</evidence>
<reference evidence="1 2" key="1">
    <citation type="submission" date="2019-06" db="EMBL/GenBank/DDBJ databases">
        <title>Gramella sabulilitoris sp. nov., isolated from a marine sand.</title>
        <authorList>
            <person name="Yoon J.-H."/>
        </authorList>
    </citation>
    <scope>NUCLEOTIDE SEQUENCE [LARGE SCALE GENOMIC DNA]</scope>
    <source>
        <strain evidence="1 2">HSMS-1</strain>
    </source>
</reference>